<dbReference type="RefSeq" id="XP_004445504.1">
    <property type="nucleotide sequence ID" value="XM_004445447.1"/>
</dbReference>
<dbReference type="KEGG" id="cim:CIMG_12556"/>
<dbReference type="AlphaFoldDB" id="A0A0D8JS09"/>
<keyword evidence="2" id="KW-1185">Reference proteome</keyword>
<dbReference type="Proteomes" id="UP000001261">
    <property type="component" value="Unassembled WGS sequence"/>
</dbReference>
<proteinExistence type="predicted"/>
<dbReference type="EMBL" id="GG704911">
    <property type="protein sequence ID" value="KJF59914.1"/>
    <property type="molecule type" value="Genomic_DNA"/>
</dbReference>
<organism evidence="1 2">
    <name type="scientific">Coccidioides immitis (strain RS)</name>
    <name type="common">Valley fever fungus</name>
    <dbReference type="NCBI Taxonomy" id="246410"/>
    <lineage>
        <taxon>Eukaryota</taxon>
        <taxon>Fungi</taxon>
        <taxon>Dikarya</taxon>
        <taxon>Ascomycota</taxon>
        <taxon>Pezizomycotina</taxon>
        <taxon>Eurotiomycetes</taxon>
        <taxon>Eurotiomycetidae</taxon>
        <taxon>Onygenales</taxon>
        <taxon>Onygenaceae</taxon>
        <taxon>Coccidioides</taxon>
    </lineage>
</organism>
<dbReference type="GeneID" id="24164183"/>
<reference evidence="2" key="2">
    <citation type="journal article" date="2010" name="Genome Res.">
        <title>Population genomic sequencing of Coccidioides fungi reveals recent hybridization and transposon control.</title>
        <authorList>
            <person name="Neafsey D.E."/>
            <person name="Barker B.M."/>
            <person name="Sharpton T.J."/>
            <person name="Stajich J.E."/>
            <person name="Park D.J."/>
            <person name="Whiston E."/>
            <person name="Hung C.-Y."/>
            <person name="McMahan C."/>
            <person name="White J."/>
            <person name="Sykes S."/>
            <person name="Heiman D."/>
            <person name="Young S."/>
            <person name="Zeng Q."/>
            <person name="Abouelleil A."/>
            <person name="Aftuck L."/>
            <person name="Bessette D."/>
            <person name="Brown A."/>
            <person name="FitzGerald M."/>
            <person name="Lui A."/>
            <person name="Macdonald J.P."/>
            <person name="Priest M."/>
            <person name="Orbach M.J."/>
            <person name="Galgiani J.N."/>
            <person name="Kirkland T.N."/>
            <person name="Cole G.T."/>
            <person name="Birren B.W."/>
            <person name="Henn M.R."/>
            <person name="Taylor J.W."/>
            <person name="Rounsley S.D."/>
        </authorList>
    </citation>
    <scope>GENOME REANNOTATION</scope>
    <source>
        <strain evidence="2">RS</strain>
    </source>
</reference>
<evidence type="ECO:0000313" key="2">
    <source>
        <dbReference type="Proteomes" id="UP000001261"/>
    </source>
</evidence>
<sequence>MHVFSAFSPDFLGQNSLQDSFWSLWAQAVSDCCWAGAEGKTVKIELLLKDSCSGSAVSLSQQESEYETQAGISLKMAAQLTGMHTSSQQKDFWVERYCCRNRILTLFNGKPGIKITGD</sequence>
<dbReference type="InParanoid" id="A0A0D8JS09"/>
<evidence type="ECO:0000313" key="1">
    <source>
        <dbReference type="EMBL" id="KJF59914.1"/>
    </source>
</evidence>
<accession>A0A0D8JS09</accession>
<name>A0A0D8JS09_COCIM</name>
<reference evidence="2" key="1">
    <citation type="journal article" date="2009" name="Genome Res.">
        <title>Comparative genomic analyses of the human fungal pathogens Coccidioides and their relatives.</title>
        <authorList>
            <person name="Sharpton T.J."/>
            <person name="Stajich J.E."/>
            <person name="Rounsley S.D."/>
            <person name="Gardner M.J."/>
            <person name="Wortman J.R."/>
            <person name="Jordar V.S."/>
            <person name="Maiti R."/>
            <person name="Kodira C.D."/>
            <person name="Neafsey D.E."/>
            <person name="Zeng Q."/>
            <person name="Hung C.-Y."/>
            <person name="McMahan C."/>
            <person name="Muszewska A."/>
            <person name="Grynberg M."/>
            <person name="Mandel M.A."/>
            <person name="Kellner E.M."/>
            <person name="Barker B.M."/>
            <person name="Galgiani J.N."/>
            <person name="Orbach M.J."/>
            <person name="Kirkland T.N."/>
            <person name="Cole G.T."/>
            <person name="Henn M.R."/>
            <person name="Birren B.W."/>
            <person name="Taylor J.W."/>
        </authorList>
    </citation>
    <scope>NUCLEOTIDE SEQUENCE [LARGE SCALE GENOMIC DNA]</scope>
    <source>
        <strain evidence="2">RS</strain>
    </source>
</reference>
<gene>
    <name evidence="1" type="ORF">CIMG_12556</name>
</gene>
<dbReference type="VEuPathDB" id="FungiDB:CIMG_12556"/>
<protein>
    <submittedName>
        <fullName evidence="1">Uncharacterized protein</fullName>
    </submittedName>
</protein>